<name>A0A0A9YIN4_LYGHE</name>
<feature type="region of interest" description="Disordered" evidence="2">
    <location>
        <begin position="431"/>
        <end position="451"/>
    </location>
</feature>
<protein>
    <submittedName>
        <fullName evidence="3">Uncharacterized protein</fullName>
    </submittedName>
</protein>
<keyword evidence="1" id="KW-0175">Coiled coil</keyword>
<feature type="compositionally biased region" description="Polar residues" evidence="2">
    <location>
        <begin position="260"/>
        <end position="275"/>
    </location>
</feature>
<feature type="coiled-coil region" evidence="1">
    <location>
        <begin position="56"/>
        <end position="87"/>
    </location>
</feature>
<feature type="region of interest" description="Disordered" evidence="2">
    <location>
        <begin position="344"/>
        <end position="388"/>
    </location>
</feature>
<feature type="compositionally biased region" description="Polar residues" evidence="2">
    <location>
        <begin position="237"/>
        <end position="249"/>
    </location>
</feature>
<dbReference type="PANTHER" id="PTHR21616">
    <property type="entry name" value="CENTROSOME SPINDLE POLE ASSOCIATED PROTEIN"/>
    <property type="match status" value="1"/>
</dbReference>
<feature type="compositionally biased region" description="Polar residues" evidence="2">
    <location>
        <begin position="1"/>
        <end position="10"/>
    </location>
</feature>
<dbReference type="GO" id="GO:0032467">
    <property type="term" value="P:positive regulation of cytokinesis"/>
    <property type="evidence" value="ECO:0007669"/>
    <property type="project" value="InterPro"/>
</dbReference>
<evidence type="ECO:0000313" key="3">
    <source>
        <dbReference type="EMBL" id="JAG32024.1"/>
    </source>
</evidence>
<dbReference type="EMBL" id="GBHO01011580">
    <property type="protein sequence ID" value="JAG32024.1"/>
    <property type="molecule type" value="Transcribed_RNA"/>
</dbReference>
<feature type="region of interest" description="Disordered" evidence="2">
    <location>
        <begin position="1"/>
        <end position="26"/>
    </location>
</feature>
<gene>
    <name evidence="3" type="ORF">CM83_55311</name>
</gene>
<feature type="compositionally biased region" description="Polar residues" evidence="2">
    <location>
        <begin position="344"/>
        <end position="361"/>
    </location>
</feature>
<accession>A0A0A9YIN4</accession>
<feature type="region of interest" description="Disordered" evidence="2">
    <location>
        <begin position="596"/>
        <end position="625"/>
    </location>
</feature>
<proteinExistence type="predicted"/>
<organism evidence="3">
    <name type="scientific">Lygus hesperus</name>
    <name type="common">Western plant bug</name>
    <dbReference type="NCBI Taxonomy" id="30085"/>
    <lineage>
        <taxon>Eukaryota</taxon>
        <taxon>Metazoa</taxon>
        <taxon>Ecdysozoa</taxon>
        <taxon>Arthropoda</taxon>
        <taxon>Hexapoda</taxon>
        <taxon>Insecta</taxon>
        <taxon>Pterygota</taxon>
        <taxon>Neoptera</taxon>
        <taxon>Paraneoptera</taxon>
        <taxon>Hemiptera</taxon>
        <taxon>Heteroptera</taxon>
        <taxon>Panheteroptera</taxon>
        <taxon>Cimicomorpha</taxon>
        <taxon>Miridae</taxon>
        <taxon>Mirini</taxon>
        <taxon>Lygus</taxon>
    </lineage>
</organism>
<feature type="region of interest" description="Disordered" evidence="2">
    <location>
        <begin position="231"/>
        <end position="275"/>
    </location>
</feature>
<feature type="region of interest" description="Disordered" evidence="2">
    <location>
        <begin position="289"/>
        <end position="320"/>
    </location>
</feature>
<dbReference type="GO" id="GO:0005813">
    <property type="term" value="C:centrosome"/>
    <property type="evidence" value="ECO:0007669"/>
    <property type="project" value="InterPro"/>
</dbReference>
<feature type="region of interest" description="Disordered" evidence="2">
    <location>
        <begin position="654"/>
        <end position="676"/>
    </location>
</feature>
<evidence type="ECO:0000256" key="1">
    <source>
        <dbReference type="SAM" id="Coils"/>
    </source>
</evidence>
<sequence>MDTFQSNTDWSEGACGVSNGPSQDSRLHNEINISEEIEKYLDNLTSKDSEFIDPRLKRERQKLQDLLTSYKKLSEQLDRKCAEASKEGIRVPSKEILARRAEIYALLHPELYKNRREEEKKRLIEKLSSRRHFSEVDKVCPRDFTPIHSVSDKRQQEKDRFCKLVASAPSRFHNVLGEPTQRFKRLTRPPASPPCLVDVRETEKDRLARIFATSAAFIRDPNLKRKILEKYKETNRRSQANTPDSSYPPITQRAEPGMCQSAQHQHSGQENTVSQVTSDLHEMVRIGEYSPLNKYSSPSQGRTVLGIGEHDEKKKQLSEERRYDYLNHREKENQVKVDKAVMVSTPNGRRSVSSASTQTDDPQPEVESPVQAISPSKMSSPRDFVDSSPREKLLSDLYGYRANSDLAQEEKIKRIAYAQALQEQIKEKKRLEEERKQREREEEELEERRYREQAVRIQKEYDHERNLKLDFVIQRQAQEEMLRKRLAEMNLEAKDLKRRERLSRLSNERRDHSPEGSVSNLPNLASAYSALQAHENGGRLLDRELTGATSASVLPEQLPEGDFEEDWSKITQLEGVDLLREHRSQKERLQLPPVVDPTTKVSIERRKSRSSEKPQPNGYIPSSVNDTMRRTQNYRQQAEAILRAPLDEEIHHSDATGAAQRSAVSLPAPQRSRSPVLPAVRTGSMLKRNSRILDDKWKIPQEGSHDLGRTLVDKENVLTQLGAFRRQLAQEHHKLEERIRGQSSS</sequence>
<feature type="compositionally biased region" description="Basic and acidic residues" evidence="2">
    <location>
        <begin position="602"/>
        <end position="612"/>
    </location>
</feature>
<evidence type="ECO:0000256" key="2">
    <source>
        <dbReference type="SAM" id="MobiDB-lite"/>
    </source>
</evidence>
<reference evidence="3" key="2">
    <citation type="submission" date="2014-07" db="EMBL/GenBank/DDBJ databases">
        <authorList>
            <person name="Hull J."/>
        </authorList>
    </citation>
    <scope>NUCLEOTIDE SEQUENCE</scope>
</reference>
<dbReference type="GO" id="GO:0005874">
    <property type="term" value="C:microtubule"/>
    <property type="evidence" value="ECO:0007669"/>
    <property type="project" value="InterPro"/>
</dbReference>
<dbReference type="InterPro" id="IPR026708">
    <property type="entry name" value="CSPP1"/>
</dbReference>
<dbReference type="GO" id="GO:0000922">
    <property type="term" value="C:spindle pole"/>
    <property type="evidence" value="ECO:0007669"/>
    <property type="project" value="InterPro"/>
</dbReference>
<feature type="compositionally biased region" description="Basic and acidic residues" evidence="2">
    <location>
        <begin position="308"/>
        <end position="320"/>
    </location>
</feature>
<dbReference type="PANTHER" id="PTHR21616:SF3">
    <property type="match status" value="1"/>
</dbReference>
<feature type="compositionally biased region" description="Polar residues" evidence="2">
    <location>
        <begin position="293"/>
        <end position="302"/>
    </location>
</feature>
<dbReference type="AlphaFoldDB" id="A0A0A9YIN4"/>
<reference evidence="3" key="1">
    <citation type="journal article" date="2014" name="PLoS ONE">
        <title>Transcriptome-Based Identification of ABC Transporters in the Western Tarnished Plant Bug Lygus hesperus.</title>
        <authorList>
            <person name="Hull J.J."/>
            <person name="Chaney K."/>
            <person name="Geib S.M."/>
            <person name="Fabrick J.A."/>
            <person name="Brent C.S."/>
            <person name="Walsh D."/>
            <person name="Lavine L.C."/>
        </authorList>
    </citation>
    <scope>NUCLEOTIDE SEQUENCE</scope>
</reference>